<reference evidence="1" key="1">
    <citation type="journal article" date="2020" name="mSystems">
        <title>Genome- and Community-Level Interaction Insights into Carbon Utilization and Element Cycling Functions of Hydrothermarchaeota in Hydrothermal Sediment.</title>
        <authorList>
            <person name="Zhou Z."/>
            <person name="Liu Y."/>
            <person name="Xu W."/>
            <person name="Pan J."/>
            <person name="Luo Z.H."/>
            <person name="Li M."/>
        </authorList>
    </citation>
    <scope>NUCLEOTIDE SEQUENCE</scope>
    <source>
        <strain evidence="1">SpSt-649</strain>
    </source>
</reference>
<comment type="caution">
    <text evidence="1">The sequence shown here is derived from an EMBL/GenBank/DDBJ whole genome shotgun (WGS) entry which is preliminary data.</text>
</comment>
<proteinExistence type="predicted"/>
<dbReference type="AlphaFoldDB" id="A0A7C4H2X2"/>
<dbReference type="EMBL" id="DTBQ01000005">
    <property type="protein sequence ID" value="HGM46143.1"/>
    <property type="molecule type" value="Genomic_DNA"/>
</dbReference>
<protein>
    <recommendedName>
        <fullName evidence="2">CRISPR type III-B/RAMP module-associated protein Cmr5</fullName>
    </recommendedName>
</protein>
<evidence type="ECO:0008006" key="2">
    <source>
        <dbReference type="Google" id="ProtNLM"/>
    </source>
</evidence>
<evidence type="ECO:0000313" key="1">
    <source>
        <dbReference type="EMBL" id="HGM46143.1"/>
    </source>
</evidence>
<name>A0A7C4H2X2_THEPE</name>
<sequence length="128" mass="14908">MAETKSPPKGESTLYGWAFRTGKLILNRFEEIYGVDRAEKRMYTWLLNLRSEDLPARFRRQLVNLIVETKLEDVSFPTEVREERAWSIDEYYRYSTAILAGFHDAIQAWRKERGKVSGKEGKEGEGGD</sequence>
<accession>A0A7C4H2X2</accession>
<organism evidence="1">
    <name type="scientific">Thermofilum pendens</name>
    <dbReference type="NCBI Taxonomy" id="2269"/>
    <lineage>
        <taxon>Archaea</taxon>
        <taxon>Thermoproteota</taxon>
        <taxon>Thermoprotei</taxon>
        <taxon>Thermofilales</taxon>
        <taxon>Thermofilaceae</taxon>
        <taxon>Thermofilum</taxon>
    </lineage>
</organism>
<gene>
    <name evidence="1" type="ORF">ENU21_00115</name>
</gene>